<dbReference type="Pfam" id="PF04039">
    <property type="entry name" value="MnhB"/>
    <property type="match status" value="1"/>
</dbReference>
<dbReference type="EMBL" id="VLNT01000025">
    <property type="protein sequence ID" value="TSD54498.1"/>
    <property type="molecule type" value="Genomic_DNA"/>
</dbReference>
<keyword evidence="6 7" id="KW-0472">Membrane</keyword>
<feature type="domain" description="Na+/H+ antiporter MnhB subunit-related protein" evidence="8">
    <location>
        <begin position="179"/>
        <end position="289"/>
    </location>
</feature>
<dbReference type="Proteomes" id="UP000316988">
    <property type="component" value="Unassembled WGS sequence"/>
</dbReference>
<evidence type="ECO:0000259" key="8">
    <source>
        <dbReference type="Pfam" id="PF04039"/>
    </source>
</evidence>
<reference evidence="10 11" key="1">
    <citation type="submission" date="2019-07" db="EMBL/GenBank/DDBJ databases">
        <authorList>
            <person name="Zhao L.H."/>
        </authorList>
    </citation>
    <scope>NUCLEOTIDE SEQUENCE [LARGE SCALE GENOMIC DNA]</scope>
    <source>
        <strain evidence="10 11">Co35</strain>
    </source>
</reference>
<dbReference type="PANTHER" id="PTHR33932:SF4">
    <property type="entry name" value="NA(+)_H(+) ANTIPORTER SUBUNIT B"/>
    <property type="match status" value="1"/>
</dbReference>
<keyword evidence="3" id="KW-1003">Cell membrane</keyword>
<dbReference type="InterPro" id="IPR050622">
    <property type="entry name" value="CPA3_antiporter_subunitB"/>
</dbReference>
<dbReference type="RefSeq" id="WP_143914782.1">
    <property type="nucleotide sequence ID" value="NZ_VLNT01000025.1"/>
</dbReference>
<feature type="transmembrane region" description="Helical" evidence="7">
    <location>
        <begin position="269"/>
        <end position="294"/>
    </location>
</feature>
<evidence type="ECO:0000256" key="1">
    <source>
        <dbReference type="ARBA" id="ARBA00004651"/>
    </source>
</evidence>
<comment type="caution">
    <text evidence="10">The sequence shown here is derived from an EMBL/GenBank/DDBJ whole genome shotgun (WGS) entry which is preliminary data.</text>
</comment>
<comment type="subcellular location">
    <subcellularLocation>
        <location evidence="1">Cell membrane</location>
        <topology evidence="1">Multi-pass membrane protein</topology>
    </subcellularLocation>
</comment>
<keyword evidence="11" id="KW-1185">Reference proteome</keyword>
<dbReference type="PANTHER" id="PTHR33932">
    <property type="entry name" value="NA(+)/H(+) ANTIPORTER SUBUNIT B"/>
    <property type="match status" value="1"/>
</dbReference>
<dbReference type="GO" id="GO:0005886">
    <property type="term" value="C:plasma membrane"/>
    <property type="evidence" value="ECO:0007669"/>
    <property type="project" value="UniProtKB-SubCell"/>
</dbReference>
<feature type="domain" description="MrpA C-terminal/MbhD" evidence="9">
    <location>
        <begin position="15"/>
        <end position="76"/>
    </location>
</feature>
<dbReference type="Pfam" id="PF13244">
    <property type="entry name" value="MbhD"/>
    <property type="match status" value="1"/>
</dbReference>
<evidence type="ECO:0000256" key="4">
    <source>
        <dbReference type="ARBA" id="ARBA00022692"/>
    </source>
</evidence>
<dbReference type="InterPro" id="IPR025383">
    <property type="entry name" value="MrpA_C/MbhD"/>
</dbReference>
<feature type="transmembrane region" description="Helical" evidence="7">
    <location>
        <begin position="148"/>
        <end position="169"/>
    </location>
</feature>
<evidence type="ECO:0000313" key="10">
    <source>
        <dbReference type="EMBL" id="TSD54498.1"/>
    </source>
</evidence>
<accession>A0A554RK09</accession>
<feature type="transmembrane region" description="Helical" evidence="7">
    <location>
        <begin position="6"/>
        <end position="26"/>
    </location>
</feature>
<feature type="transmembrane region" description="Helical" evidence="7">
    <location>
        <begin position="207"/>
        <end position="227"/>
    </location>
</feature>
<comment type="similarity">
    <text evidence="2">Belongs to the CPA3 antiporters (TC 2.A.63) subunit B family.</text>
</comment>
<evidence type="ECO:0000256" key="5">
    <source>
        <dbReference type="ARBA" id="ARBA00022989"/>
    </source>
</evidence>
<feature type="transmembrane region" description="Helical" evidence="7">
    <location>
        <begin position="181"/>
        <end position="201"/>
    </location>
</feature>
<organism evidence="10 11">
    <name type="scientific">Aeromicrobium piscarium</name>
    <dbReference type="NCBI Taxonomy" id="2590901"/>
    <lineage>
        <taxon>Bacteria</taxon>
        <taxon>Bacillati</taxon>
        <taxon>Actinomycetota</taxon>
        <taxon>Actinomycetes</taxon>
        <taxon>Propionibacteriales</taxon>
        <taxon>Nocardioidaceae</taxon>
        <taxon>Aeromicrobium</taxon>
    </lineage>
</organism>
<evidence type="ECO:0000256" key="7">
    <source>
        <dbReference type="SAM" id="Phobius"/>
    </source>
</evidence>
<feature type="transmembrane region" description="Helical" evidence="7">
    <location>
        <begin position="239"/>
        <end position="263"/>
    </location>
</feature>
<evidence type="ECO:0000256" key="2">
    <source>
        <dbReference type="ARBA" id="ARBA00009425"/>
    </source>
</evidence>
<gene>
    <name evidence="10" type="ORF">FNM00_17275</name>
</gene>
<proteinExistence type="inferred from homology"/>
<evidence type="ECO:0000256" key="6">
    <source>
        <dbReference type="ARBA" id="ARBA00023136"/>
    </source>
</evidence>
<protein>
    <submittedName>
        <fullName evidence="10">DUF4040 domain-containing protein</fullName>
    </submittedName>
</protein>
<keyword evidence="5 7" id="KW-1133">Transmembrane helix</keyword>
<dbReference type="AlphaFoldDB" id="A0A554RK09"/>
<dbReference type="InterPro" id="IPR007182">
    <property type="entry name" value="MnhB"/>
</dbReference>
<feature type="transmembrane region" description="Helical" evidence="7">
    <location>
        <begin position="56"/>
        <end position="76"/>
    </location>
</feature>
<feature type="transmembrane region" description="Helical" evidence="7">
    <location>
        <begin position="33"/>
        <end position="50"/>
    </location>
</feature>
<dbReference type="OrthoDB" id="2085045at2"/>
<evidence type="ECO:0000313" key="11">
    <source>
        <dbReference type="Proteomes" id="UP000316988"/>
    </source>
</evidence>
<evidence type="ECO:0000256" key="3">
    <source>
        <dbReference type="ARBA" id="ARBA00022475"/>
    </source>
</evidence>
<sequence>MSLEIGVFDGLLLAGVVLSAVVAVLVPRRTSAVAVFLVFGLLLALLWARLDAPDIALAEAVLGGGVTGALLVDALASKQAEVPRRRSWALATGIIAGIIAFLGMGWVVSRLSEPSGQLPLLVDDHIGGSGAEHPVTAVLLNFRSFDTLLEIAVVMTAVFAATAVSDRSWTRTLSASGELRIIAVVLLPVVSLLAVWMLVAGTTRPGGAFQAGAMVGAGLVIAHLTGTRRTSTRGPWGDALIVLGLVVFILLAFSTAVGGAGWLVLGESWASTAILAVEAVLAVSIGVGLARIFLANRREPGEAR</sequence>
<evidence type="ECO:0000259" key="9">
    <source>
        <dbReference type="Pfam" id="PF13244"/>
    </source>
</evidence>
<name>A0A554RK09_9ACTN</name>
<feature type="transmembrane region" description="Helical" evidence="7">
    <location>
        <begin position="88"/>
        <end position="108"/>
    </location>
</feature>
<keyword evidence="4 7" id="KW-0812">Transmembrane</keyword>